<dbReference type="EMBL" id="JBHSAQ010000013">
    <property type="protein sequence ID" value="MFC3959486.1"/>
    <property type="molecule type" value="Genomic_DNA"/>
</dbReference>
<dbReference type="Proteomes" id="UP001595846">
    <property type="component" value="Unassembled WGS sequence"/>
</dbReference>
<proteinExistence type="predicted"/>
<evidence type="ECO:0008006" key="3">
    <source>
        <dbReference type="Google" id="ProtNLM"/>
    </source>
</evidence>
<name>A0ABD5NR53_9EURY</name>
<dbReference type="GeneID" id="73902110"/>
<evidence type="ECO:0000313" key="1">
    <source>
        <dbReference type="EMBL" id="MFC3959486.1"/>
    </source>
</evidence>
<evidence type="ECO:0000313" key="2">
    <source>
        <dbReference type="Proteomes" id="UP001595846"/>
    </source>
</evidence>
<sequence>MAPATRRGFLSTLGSTAGIAGIAGCLSDRLPGGDGSVDRTVYIGAYHWGFILVDEGGAEREQIAVDRGTSIELVAFNTGAEQAFESLPASVRSAVPEHHELEERNEERIPAPNDGDLHEALEAANDRYPDHSVTVVPSGGNHMGSGIRMHPLALPTDTTRPTVDTVTASQRGDYTLSCMTYCGYGHPYMYLDGGLIVR</sequence>
<gene>
    <name evidence="1" type="ORF">ACFOUR_14070</name>
</gene>
<dbReference type="InterPro" id="IPR008972">
    <property type="entry name" value="Cupredoxin"/>
</dbReference>
<dbReference type="RefSeq" id="WP_256532999.1">
    <property type="nucleotide sequence ID" value="NZ_CP101824.1"/>
</dbReference>
<comment type="caution">
    <text evidence="1">The sequence shown here is derived from an EMBL/GenBank/DDBJ whole genome shotgun (WGS) entry which is preliminary data.</text>
</comment>
<dbReference type="SUPFAM" id="SSF49503">
    <property type="entry name" value="Cupredoxins"/>
    <property type="match status" value="1"/>
</dbReference>
<dbReference type="AlphaFoldDB" id="A0ABD5NR53"/>
<keyword evidence="2" id="KW-1185">Reference proteome</keyword>
<protein>
    <recommendedName>
        <fullName evidence="3">TAT (Twin-arginine translocation) pathway signal sequence</fullName>
    </recommendedName>
</protein>
<reference evidence="1 2" key="1">
    <citation type="journal article" date="2019" name="Int. J. Syst. Evol. Microbiol.">
        <title>The Global Catalogue of Microorganisms (GCM) 10K type strain sequencing project: providing services to taxonomists for standard genome sequencing and annotation.</title>
        <authorList>
            <consortium name="The Broad Institute Genomics Platform"/>
            <consortium name="The Broad Institute Genome Sequencing Center for Infectious Disease"/>
            <person name="Wu L."/>
            <person name="Ma J."/>
        </authorList>
    </citation>
    <scope>NUCLEOTIDE SEQUENCE [LARGE SCALE GENOMIC DNA]</scope>
    <source>
        <strain evidence="1 2">IBRC-M 10256</strain>
    </source>
</reference>
<dbReference type="Gene3D" id="2.60.40.420">
    <property type="entry name" value="Cupredoxins - blue copper proteins"/>
    <property type="match status" value="1"/>
</dbReference>
<accession>A0ABD5NR53</accession>
<organism evidence="1 2">
    <name type="scientific">Halovivax cerinus</name>
    <dbReference type="NCBI Taxonomy" id="1487865"/>
    <lineage>
        <taxon>Archaea</taxon>
        <taxon>Methanobacteriati</taxon>
        <taxon>Methanobacteriota</taxon>
        <taxon>Stenosarchaea group</taxon>
        <taxon>Halobacteria</taxon>
        <taxon>Halobacteriales</taxon>
        <taxon>Natrialbaceae</taxon>
        <taxon>Halovivax</taxon>
    </lineage>
</organism>
<dbReference type="PROSITE" id="PS51257">
    <property type="entry name" value="PROKAR_LIPOPROTEIN"/>
    <property type="match status" value="1"/>
</dbReference>